<protein>
    <submittedName>
        <fullName evidence="1">Uncharacterized protein</fullName>
    </submittedName>
</protein>
<accession>A0AAF0QL42</accession>
<organism evidence="1 2">
    <name type="scientific">Solanum verrucosum</name>
    <dbReference type="NCBI Taxonomy" id="315347"/>
    <lineage>
        <taxon>Eukaryota</taxon>
        <taxon>Viridiplantae</taxon>
        <taxon>Streptophyta</taxon>
        <taxon>Embryophyta</taxon>
        <taxon>Tracheophyta</taxon>
        <taxon>Spermatophyta</taxon>
        <taxon>Magnoliopsida</taxon>
        <taxon>eudicotyledons</taxon>
        <taxon>Gunneridae</taxon>
        <taxon>Pentapetalae</taxon>
        <taxon>asterids</taxon>
        <taxon>lamiids</taxon>
        <taxon>Solanales</taxon>
        <taxon>Solanaceae</taxon>
        <taxon>Solanoideae</taxon>
        <taxon>Solaneae</taxon>
        <taxon>Solanum</taxon>
    </lineage>
</organism>
<dbReference type="Proteomes" id="UP001234989">
    <property type="component" value="Chromosome 4"/>
</dbReference>
<keyword evidence="2" id="KW-1185">Reference proteome</keyword>
<dbReference type="EMBL" id="CP133615">
    <property type="protein sequence ID" value="WMV25291.1"/>
    <property type="molecule type" value="Genomic_DNA"/>
</dbReference>
<proteinExistence type="predicted"/>
<name>A0AAF0QL42_SOLVR</name>
<reference evidence="1" key="1">
    <citation type="submission" date="2023-08" db="EMBL/GenBank/DDBJ databases">
        <title>A de novo genome assembly of Solanum verrucosum Schlechtendal, a Mexican diploid species geographically isolated from the other diploid A-genome species in potato relatives.</title>
        <authorList>
            <person name="Hosaka K."/>
        </authorList>
    </citation>
    <scope>NUCLEOTIDE SEQUENCE</scope>
    <source>
        <tissue evidence="1">Young leaves</tissue>
    </source>
</reference>
<evidence type="ECO:0000313" key="1">
    <source>
        <dbReference type="EMBL" id="WMV25291.1"/>
    </source>
</evidence>
<sequence length="74" mass="8288">MANVVANALNRLSMGSVAHAEEERKELAKDAYRLSRLEVKEKQDSDPILLKLKGIVHQHKVEVFSQGGDGVLRY</sequence>
<dbReference type="AlphaFoldDB" id="A0AAF0QL42"/>
<evidence type="ECO:0000313" key="2">
    <source>
        <dbReference type="Proteomes" id="UP001234989"/>
    </source>
</evidence>
<gene>
    <name evidence="1" type="ORF">MTR67_018676</name>
</gene>